<accession>A0ABT4KU75</accession>
<proteinExistence type="predicted"/>
<feature type="domain" description="Glycosyltransferase subfamily 4-like N-terminal" evidence="1">
    <location>
        <begin position="84"/>
        <end position="198"/>
    </location>
</feature>
<name>A0ABT4KU75_9SPHI</name>
<dbReference type="SUPFAM" id="SSF53756">
    <property type="entry name" value="UDP-Glycosyltransferase/glycogen phosphorylase"/>
    <property type="match status" value="1"/>
</dbReference>
<keyword evidence="2" id="KW-0808">Transferase</keyword>
<evidence type="ECO:0000259" key="1">
    <source>
        <dbReference type="Pfam" id="PF13439"/>
    </source>
</evidence>
<dbReference type="EC" id="2.4.-.-" evidence="2"/>
<protein>
    <submittedName>
        <fullName evidence="2">Glycosyltransferase</fullName>
        <ecNumber evidence="2">2.4.-.-</ecNumber>
    </submittedName>
</protein>
<dbReference type="Proteomes" id="UP001144341">
    <property type="component" value="Unassembled WGS sequence"/>
</dbReference>
<organism evidence="2 3">
    <name type="scientific">Pedobacter rhodius</name>
    <dbReference type="NCBI Taxonomy" id="3004098"/>
    <lineage>
        <taxon>Bacteria</taxon>
        <taxon>Pseudomonadati</taxon>
        <taxon>Bacteroidota</taxon>
        <taxon>Sphingobacteriia</taxon>
        <taxon>Sphingobacteriales</taxon>
        <taxon>Sphingobacteriaceae</taxon>
        <taxon>Pedobacter</taxon>
    </lineage>
</organism>
<dbReference type="Pfam" id="PF13439">
    <property type="entry name" value="Glyco_transf_4"/>
    <property type="match status" value="1"/>
</dbReference>
<dbReference type="EMBL" id="JAPWGL010000001">
    <property type="protein sequence ID" value="MCZ4221792.1"/>
    <property type="molecule type" value="Genomic_DNA"/>
</dbReference>
<evidence type="ECO:0000313" key="3">
    <source>
        <dbReference type="Proteomes" id="UP001144341"/>
    </source>
</evidence>
<dbReference type="GO" id="GO:0016757">
    <property type="term" value="F:glycosyltransferase activity"/>
    <property type="evidence" value="ECO:0007669"/>
    <property type="project" value="UniProtKB-KW"/>
</dbReference>
<evidence type="ECO:0000313" key="2">
    <source>
        <dbReference type="EMBL" id="MCZ4221792.1"/>
    </source>
</evidence>
<reference evidence="2" key="1">
    <citation type="submission" date="2022-12" db="EMBL/GenBank/DDBJ databases">
        <title>Genome sequence of SJ11.</title>
        <authorList>
            <person name="Woo H."/>
        </authorList>
    </citation>
    <scope>NUCLEOTIDE SEQUENCE</scope>
    <source>
        <strain evidence="2">SJ11</strain>
    </source>
</reference>
<keyword evidence="3" id="KW-1185">Reference proteome</keyword>
<dbReference type="Gene3D" id="3.40.50.2000">
    <property type="entry name" value="Glycogen Phosphorylase B"/>
    <property type="match status" value="1"/>
</dbReference>
<dbReference type="RefSeq" id="WP_269413629.1">
    <property type="nucleotide sequence ID" value="NZ_JAPWGL010000001.1"/>
</dbReference>
<keyword evidence="2" id="KW-0328">Glycosyltransferase</keyword>
<sequence length="425" mass="48709">MKRVLIISPYFPPANTADMQRIRMSLPYFESFGWDTEVVAVNDRYVDTIKDPLLLQSIPDKIKIHRVTALSKTWTSKLGLGSLALRSIWFYWKKVNKLLKHGKFDLIYFSTTAFPLCILGACWKRKFGIPYVIDMQDPWHTEYYQNKPKNERPKKHWFSYRLNKYLEPIAMKKADGLISVSADYIETLQIRYTNLKAKPSAVITFGAFDVDFQIAKENDSKLSLAFKTKNEQINLVYIGRGGYDMKAAIYTLFSTLKKGLLEDPQLFGNIHMHFIGTSYASNDKGIPTVSPLAEKFGLTKYVTEYTNRIGFYQSLKNLQKADGLIIIGSNQAAYTASKLYPYILAKRPLLAILHPDSSASQIVTACKAGYLIGINDPVEANFETIVSYLNLINEKNIPCTDWQEFEPYTAFYMTKKQVELFNRLV</sequence>
<comment type="caution">
    <text evidence="2">The sequence shown here is derived from an EMBL/GenBank/DDBJ whole genome shotgun (WGS) entry which is preliminary data.</text>
</comment>
<dbReference type="InterPro" id="IPR028098">
    <property type="entry name" value="Glyco_trans_4-like_N"/>
</dbReference>
<gene>
    <name evidence="2" type="ORF">O0931_00625</name>
</gene>